<organism evidence="1 2">
    <name type="scientific">Deinococcus multiflagellatus</name>
    <dbReference type="NCBI Taxonomy" id="1656887"/>
    <lineage>
        <taxon>Bacteria</taxon>
        <taxon>Thermotogati</taxon>
        <taxon>Deinococcota</taxon>
        <taxon>Deinococci</taxon>
        <taxon>Deinococcales</taxon>
        <taxon>Deinococcaceae</taxon>
        <taxon>Deinococcus</taxon>
    </lineage>
</organism>
<proteinExistence type="predicted"/>
<dbReference type="Proteomes" id="UP001596317">
    <property type="component" value="Unassembled WGS sequence"/>
</dbReference>
<sequence length="411" mass="45599">MEQVPLTSRALRHLLDRDHHLSRQVAQDLRPVSLILPPVAGERTPWPVPPEPVTEDALLELLRWRVEAQAGHSEPVTVHDLLRGALTTEGAARVAGLTPHVQGLRDRYRQQQTFTPEDLSVTLRWAEQALGTAEPMTVKSLRKRGQHLAWLLAAPWPEALLTAPVQARPTVGDLQVNGMPVFVRVACGQKVEPVWRSVLGAAALAAAHQGQDPQAVRVGLWSVPHATLLDVRLGELFPAPYLPKLIQVFGQQVTQTDWLALGRTRRPAPLPGKATQTLHPLLALQAVNSRTKAIARELQGQPHRRDALELRREQTYLYELKSRAAQVLLDLGMLRPVAIDREALLVVGRTPLGPRGFHLPLERFEPYVARIDGQRKGQAGRIEDAEAVLAHIDQARAVALLTRLIARKRLD</sequence>
<comment type="caution">
    <text evidence="1">The sequence shown here is derived from an EMBL/GenBank/DDBJ whole genome shotgun (WGS) entry which is preliminary data.</text>
</comment>
<reference evidence="2" key="1">
    <citation type="journal article" date="2019" name="Int. J. Syst. Evol. Microbiol.">
        <title>The Global Catalogue of Microorganisms (GCM) 10K type strain sequencing project: providing services to taxonomists for standard genome sequencing and annotation.</title>
        <authorList>
            <consortium name="The Broad Institute Genomics Platform"/>
            <consortium name="The Broad Institute Genome Sequencing Center for Infectious Disease"/>
            <person name="Wu L."/>
            <person name="Ma J."/>
        </authorList>
    </citation>
    <scope>NUCLEOTIDE SEQUENCE [LARGE SCALE GENOMIC DNA]</scope>
    <source>
        <strain evidence="2">CCUG 63830</strain>
    </source>
</reference>
<name>A0ABW1ZTN9_9DEIO</name>
<keyword evidence="2" id="KW-1185">Reference proteome</keyword>
<protein>
    <submittedName>
        <fullName evidence="1">Uncharacterized protein</fullName>
    </submittedName>
</protein>
<evidence type="ECO:0000313" key="2">
    <source>
        <dbReference type="Proteomes" id="UP001596317"/>
    </source>
</evidence>
<dbReference type="RefSeq" id="WP_224612860.1">
    <property type="nucleotide sequence ID" value="NZ_JAIQXV010000039.1"/>
</dbReference>
<gene>
    <name evidence="1" type="ORF">ACFP90_27495</name>
</gene>
<dbReference type="EMBL" id="JBHSWB010000004">
    <property type="protein sequence ID" value="MFC6663747.1"/>
    <property type="molecule type" value="Genomic_DNA"/>
</dbReference>
<accession>A0ABW1ZTN9</accession>
<evidence type="ECO:0000313" key="1">
    <source>
        <dbReference type="EMBL" id="MFC6663747.1"/>
    </source>
</evidence>